<dbReference type="Proteomes" id="UP000199440">
    <property type="component" value="Unassembled WGS sequence"/>
</dbReference>
<evidence type="ECO:0000256" key="1">
    <source>
        <dbReference type="ARBA" id="ARBA00010641"/>
    </source>
</evidence>
<dbReference type="Pfam" id="PF08281">
    <property type="entry name" value="Sigma70_r4_2"/>
    <property type="match status" value="1"/>
</dbReference>
<evidence type="ECO:0000259" key="5">
    <source>
        <dbReference type="Pfam" id="PF04542"/>
    </source>
</evidence>
<gene>
    <name evidence="7" type="ORF">SAMN04488514_11933</name>
</gene>
<dbReference type="InterPro" id="IPR013249">
    <property type="entry name" value="RNA_pol_sigma70_r4_t2"/>
</dbReference>
<dbReference type="PANTHER" id="PTHR43133:SF46">
    <property type="entry name" value="RNA POLYMERASE SIGMA-70 FACTOR ECF SUBFAMILY"/>
    <property type="match status" value="1"/>
</dbReference>
<dbReference type="InterPro" id="IPR014284">
    <property type="entry name" value="RNA_pol_sigma-70_dom"/>
</dbReference>
<comment type="similarity">
    <text evidence="1">Belongs to the sigma-70 factor family. ECF subfamily.</text>
</comment>
<sequence length="191" mass="22835">MFKTDILLLDSLKKGDERAYKQLYNLHYNNLVVYCHNLTKDQNRAKDIVQQTFVKIWIKKDSLYIKSSIKSYLYRAVYNTFLKEYQKIKQEEKALMEIKNGALLSLIHEDENIQEERMKLLELAIADLPRKNKEVFLLSKKFGYQYKEIAAELDISEKAVEKHISRAKKSIKEWFEKNKVVVFFILFRTKL</sequence>
<dbReference type="InterPro" id="IPR039425">
    <property type="entry name" value="RNA_pol_sigma-70-like"/>
</dbReference>
<evidence type="ECO:0000259" key="6">
    <source>
        <dbReference type="Pfam" id="PF08281"/>
    </source>
</evidence>
<dbReference type="NCBIfam" id="TIGR02937">
    <property type="entry name" value="sigma70-ECF"/>
    <property type="match status" value="1"/>
</dbReference>
<dbReference type="OrthoDB" id="1100095at2"/>
<feature type="domain" description="RNA polymerase sigma factor 70 region 4 type 2" evidence="6">
    <location>
        <begin position="120"/>
        <end position="170"/>
    </location>
</feature>
<dbReference type="Pfam" id="PF04542">
    <property type="entry name" value="Sigma70_r2"/>
    <property type="match status" value="1"/>
</dbReference>
<keyword evidence="3" id="KW-0731">Sigma factor</keyword>
<evidence type="ECO:0000256" key="3">
    <source>
        <dbReference type="ARBA" id="ARBA00023082"/>
    </source>
</evidence>
<protein>
    <submittedName>
        <fullName evidence="7">RNA polymerase sigma-70 factor, ECF subfamily</fullName>
    </submittedName>
</protein>
<organism evidence="7 8">
    <name type="scientific">Kriegella aquimaris</name>
    <dbReference type="NCBI Taxonomy" id="192904"/>
    <lineage>
        <taxon>Bacteria</taxon>
        <taxon>Pseudomonadati</taxon>
        <taxon>Bacteroidota</taxon>
        <taxon>Flavobacteriia</taxon>
        <taxon>Flavobacteriales</taxon>
        <taxon>Flavobacteriaceae</taxon>
        <taxon>Kriegella</taxon>
    </lineage>
</organism>
<keyword evidence="4" id="KW-0804">Transcription</keyword>
<dbReference type="GO" id="GO:0006352">
    <property type="term" value="P:DNA-templated transcription initiation"/>
    <property type="evidence" value="ECO:0007669"/>
    <property type="project" value="InterPro"/>
</dbReference>
<evidence type="ECO:0000256" key="4">
    <source>
        <dbReference type="ARBA" id="ARBA00023163"/>
    </source>
</evidence>
<dbReference type="STRING" id="192904.SAMN04488514_11933"/>
<dbReference type="AlphaFoldDB" id="A0A1G9XV46"/>
<evidence type="ECO:0000256" key="2">
    <source>
        <dbReference type="ARBA" id="ARBA00023015"/>
    </source>
</evidence>
<dbReference type="InterPro" id="IPR007627">
    <property type="entry name" value="RNA_pol_sigma70_r2"/>
</dbReference>
<name>A0A1G9XV46_9FLAO</name>
<keyword evidence="2" id="KW-0805">Transcription regulation</keyword>
<dbReference type="InterPro" id="IPR013324">
    <property type="entry name" value="RNA_pol_sigma_r3/r4-like"/>
</dbReference>
<dbReference type="Gene3D" id="1.10.10.10">
    <property type="entry name" value="Winged helix-like DNA-binding domain superfamily/Winged helix DNA-binding domain"/>
    <property type="match status" value="1"/>
</dbReference>
<feature type="domain" description="RNA polymerase sigma-70 region 2" evidence="5">
    <location>
        <begin position="23"/>
        <end position="87"/>
    </location>
</feature>
<dbReference type="InterPro" id="IPR013325">
    <property type="entry name" value="RNA_pol_sigma_r2"/>
</dbReference>
<evidence type="ECO:0000313" key="7">
    <source>
        <dbReference type="EMBL" id="SDN00677.1"/>
    </source>
</evidence>
<dbReference type="SUPFAM" id="SSF88946">
    <property type="entry name" value="Sigma2 domain of RNA polymerase sigma factors"/>
    <property type="match status" value="1"/>
</dbReference>
<evidence type="ECO:0000313" key="8">
    <source>
        <dbReference type="Proteomes" id="UP000199440"/>
    </source>
</evidence>
<dbReference type="Gene3D" id="1.10.1740.10">
    <property type="match status" value="1"/>
</dbReference>
<dbReference type="InterPro" id="IPR036388">
    <property type="entry name" value="WH-like_DNA-bd_sf"/>
</dbReference>
<proteinExistence type="inferred from homology"/>
<reference evidence="7 8" key="1">
    <citation type="submission" date="2016-10" db="EMBL/GenBank/DDBJ databases">
        <authorList>
            <person name="de Groot N.N."/>
        </authorList>
    </citation>
    <scope>NUCLEOTIDE SEQUENCE [LARGE SCALE GENOMIC DNA]</scope>
    <source>
        <strain evidence="7 8">DSM 19886</strain>
    </source>
</reference>
<dbReference type="SUPFAM" id="SSF88659">
    <property type="entry name" value="Sigma3 and sigma4 domains of RNA polymerase sigma factors"/>
    <property type="match status" value="1"/>
</dbReference>
<dbReference type="GO" id="GO:0003677">
    <property type="term" value="F:DNA binding"/>
    <property type="evidence" value="ECO:0007669"/>
    <property type="project" value="InterPro"/>
</dbReference>
<dbReference type="RefSeq" id="WP_089895350.1">
    <property type="nucleotide sequence ID" value="NZ_FNGV01000019.1"/>
</dbReference>
<dbReference type="EMBL" id="FNGV01000019">
    <property type="protein sequence ID" value="SDN00677.1"/>
    <property type="molecule type" value="Genomic_DNA"/>
</dbReference>
<dbReference type="GO" id="GO:0016987">
    <property type="term" value="F:sigma factor activity"/>
    <property type="evidence" value="ECO:0007669"/>
    <property type="project" value="UniProtKB-KW"/>
</dbReference>
<dbReference type="PANTHER" id="PTHR43133">
    <property type="entry name" value="RNA POLYMERASE ECF-TYPE SIGMA FACTO"/>
    <property type="match status" value="1"/>
</dbReference>
<accession>A0A1G9XV46</accession>
<keyword evidence="8" id="KW-1185">Reference proteome</keyword>